<dbReference type="NCBIfam" id="TIGR02579">
    <property type="entry name" value="cas_csx3"/>
    <property type="match status" value="1"/>
</dbReference>
<dbReference type="Proteomes" id="UP000006362">
    <property type="component" value="Chromosome"/>
</dbReference>
<dbReference type="HOGENOM" id="CLU_172322_0_0_0"/>
<dbReference type="InterPro" id="IPR013409">
    <property type="entry name" value="CRISPR-assoc_prot_Crn3/Csx3"/>
</dbReference>
<gene>
    <name evidence="1" type="ordered locus">Theam_0243</name>
</gene>
<dbReference type="eggNOG" id="ENOG5032VFT">
    <property type="taxonomic scope" value="Bacteria"/>
</dbReference>
<dbReference type="RefSeq" id="WP_013537002.1">
    <property type="nucleotide sequence ID" value="NC_014926.1"/>
</dbReference>
<sequence>MVRFEVKELSEIDATLVEFEIVDGVLSVEEGFSIELPEVPFDKGVILSGRGPIWFYGRLLHAYHPSRWVAVFDPRLGAVVVASHWRGVSEGTVIPREKLR</sequence>
<name>E8T406_THEA1</name>
<evidence type="ECO:0000313" key="1">
    <source>
        <dbReference type="EMBL" id="ADU96216.1"/>
    </source>
</evidence>
<evidence type="ECO:0000313" key="2">
    <source>
        <dbReference type="Proteomes" id="UP000006362"/>
    </source>
</evidence>
<accession>E8T406</accession>
<dbReference type="STRING" id="648996.Theam_0243"/>
<dbReference type="KEGG" id="tam:Theam_0243"/>
<dbReference type="AlphaFoldDB" id="E8T406"/>
<dbReference type="Pfam" id="PF09620">
    <property type="entry name" value="Cas_csx3"/>
    <property type="match status" value="1"/>
</dbReference>
<keyword evidence="2" id="KW-1185">Reference proteome</keyword>
<protein>
    <submittedName>
        <fullName evidence="1">CRISPR-associated protein, Csx3 family</fullName>
    </submittedName>
</protein>
<dbReference type="CDD" id="cd09740">
    <property type="entry name" value="Csx3_III-U"/>
    <property type="match status" value="1"/>
</dbReference>
<reference evidence="1" key="1">
    <citation type="submission" date="2011-01" db="EMBL/GenBank/DDBJ databases">
        <title>Complete sequence of chromosome of Thermovibrio ammonificans HB-1.</title>
        <authorList>
            <consortium name="US DOE Joint Genome Institute"/>
            <person name="Lucas S."/>
            <person name="Copeland A."/>
            <person name="Lapidus A."/>
            <person name="Cheng J.-F."/>
            <person name="Goodwin L."/>
            <person name="Pitluck S."/>
            <person name="Davenport K."/>
            <person name="Detter J.C."/>
            <person name="Han C."/>
            <person name="Tapia R."/>
            <person name="Land M."/>
            <person name="Hauser L."/>
            <person name="Kyrpides N."/>
            <person name="Ivanova N."/>
            <person name="Ovchinnikova G."/>
            <person name="Vetriani C."/>
            <person name="Woyke T."/>
        </authorList>
    </citation>
    <scope>NUCLEOTIDE SEQUENCE [LARGE SCALE GENOMIC DNA]</scope>
    <source>
        <strain evidence="1">HB-1</strain>
    </source>
</reference>
<proteinExistence type="predicted"/>
<dbReference type="EMBL" id="CP002444">
    <property type="protein sequence ID" value="ADU96216.1"/>
    <property type="molecule type" value="Genomic_DNA"/>
</dbReference>
<organism evidence="1 2">
    <name type="scientific">Thermovibrio ammonificans (strain DSM 15698 / JCM 12110 / HB-1)</name>
    <dbReference type="NCBI Taxonomy" id="648996"/>
    <lineage>
        <taxon>Bacteria</taxon>
        <taxon>Pseudomonadati</taxon>
        <taxon>Aquificota</taxon>
        <taxon>Aquificia</taxon>
        <taxon>Desulfurobacteriales</taxon>
        <taxon>Desulfurobacteriaceae</taxon>
        <taxon>Thermovibrio</taxon>
    </lineage>
</organism>
<dbReference type="OrthoDB" id="9810787at2"/>